<gene>
    <name evidence="4" type="ORF">CH330_07395</name>
</gene>
<organism evidence="4 5">
    <name type="scientific">candidate division WOR-3 bacterium JGI_Cruoil_03_51_56</name>
    <dbReference type="NCBI Taxonomy" id="1973747"/>
    <lineage>
        <taxon>Bacteria</taxon>
        <taxon>Bacteria division WOR-3</taxon>
    </lineage>
</organism>
<dbReference type="Pfam" id="PF13727">
    <property type="entry name" value="CoA_binding_3"/>
    <property type="match status" value="1"/>
</dbReference>
<name>A0A235BQV3_UNCW3</name>
<dbReference type="PANTHER" id="PTHR43318">
    <property type="entry name" value="UDP-N-ACETYLGLUCOSAMINE 4,6-DEHYDRATASE"/>
    <property type="match status" value="1"/>
</dbReference>
<evidence type="ECO:0000313" key="5">
    <source>
        <dbReference type="Proteomes" id="UP000215559"/>
    </source>
</evidence>
<evidence type="ECO:0000313" key="4">
    <source>
        <dbReference type="EMBL" id="OYD14860.1"/>
    </source>
</evidence>
<comment type="similarity">
    <text evidence="1">Belongs to the polysaccharide synthase family.</text>
</comment>
<keyword evidence="2" id="KW-0472">Membrane</keyword>
<proteinExistence type="inferred from homology"/>
<evidence type="ECO:0000256" key="1">
    <source>
        <dbReference type="ARBA" id="ARBA00007430"/>
    </source>
</evidence>
<feature type="transmembrane region" description="Helical" evidence="2">
    <location>
        <begin position="115"/>
        <end position="138"/>
    </location>
</feature>
<dbReference type="Gene3D" id="3.40.50.720">
    <property type="entry name" value="NAD(P)-binding Rossmann-like Domain"/>
    <property type="match status" value="2"/>
</dbReference>
<dbReference type="InterPro" id="IPR051203">
    <property type="entry name" value="Polysaccharide_Synthase-Rel"/>
</dbReference>
<keyword evidence="2" id="KW-0812">Transmembrane</keyword>
<dbReference type="AlphaFoldDB" id="A0A235BQV3"/>
<dbReference type="InterPro" id="IPR036291">
    <property type="entry name" value="NAD(P)-bd_dom_sf"/>
</dbReference>
<dbReference type="SUPFAM" id="SSF51735">
    <property type="entry name" value="NAD(P)-binding Rossmann-fold domains"/>
    <property type="match status" value="1"/>
</dbReference>
<dbReference type="Proteomes" id="UP000215559">
    <property type="component" value="Unassembled WGS sequence"/>
</dbReference>
<evidence type="ECO:0000256" key="2">
    <source>
        <dbReference type="SAM" id="Phobius"/>
    </source>
</evidence>
<dbReference type="SUPFAM" id="SSF53335">
    <property type="entry name" value="S-adenosyl-L-methionine-dependent methyltransferases"/>
    <property type="match status" value="1"/>
</dbReference>
<evidence type="ECO:0000259" key="3">
    <source>
        <dbReference type="Pfam" id="PF02719"/>
    </source>
</evidence>
<feature type="transmembrane region" description="Helical" evidence="2">
    <location>
        <begin position="150"/>
        <end position="167"/>
    </location>
</feature>
<dbReference type="InterPro" id="IPR029063">
    <property type="entry name" value="SAM-dependent_MTases_sf"/>
</dbReference>
<comment type="caution">
    <text evidence="4">The sequence shown here is derived from an EMBL/GenBank/DDBJ whole genome shotgun (WGS) entry which is preliminary data.</text>
</comment>
<keyword evidence="2" id="KW-1133">Transmembrane helix</keyword>
<sequence>MVLACYANQTEPKEQAWTLQDNQRLSPFLMMDIEQGVQLPKSLGKVSGSITIPRPFPQISGSLWAGLTRLQKRVDQHIRITGRKRDIFFVIGDGAVTVLATSLICRLAVNGFLLTNALILSGIASLLVLLTNLLFGNYRLAWVTFSLSDLRRLFGAVAFVTITLILLDQTHVLAAFSPPNPLLWGMTLFFALATFRGSKRLLMEPVVNRAQGKRTLIVMSSKHAYFLPNVLRRFKSFNYHIAGIVDPDTGRVGNYEQGIQVLGTTDDIKAIIEKYKIEVVIVMLENNPGFNLGDFYTRLQHIAVEVKTMPSLADVLEDHSDLGALEKLCIHELTGLPPVSIDIREMHRVFTGRKIMVTGAGGSIGSELCRQLARFEPDRLVLFERDDSNLFYIDREIRQTHPGLKLVPFLGDITRPHDLEKVFTQYRPETIFHAAAYKHVPILEFHPEDAIRTNVLGTHLLANMAVRYGAECMVYISTDKAVNPTSTMGATKRLGEMVATSMNGLGDMRIMAVRFGNVLDSRGSISTIFHEAITKRKPITVTDKGMKRYFMLTSEAVLLVLQAAALGKGGEVFVLDMGKPVRIWDLAHRMVELAGLTPNIDIPIVVSGKRPGEKLFEELLTAEEGTVATENDRIFQARIYHKYCYPDLAAGIRKLDDMLRHNGSAPVVAKQALSELVKSYKLDPCVGLKPSCHLAVSQT</sequence>
<reference evidence="4 5" key="1">
    <citation type="submission" date="2017-07" db="EMBL/GenBank/DDBJ databases">
        <title>Recovery of genomes from metagenomes via a dereplication, aggregation, and scoring strategy.</title>
        <authorList>
            <person name="Sieber C.M."/>
            <person name="Probst A.J."/>
            <person name="Sharrar A."/>
            <person name="Thomas B.C."/>
            <person name="Hess M."/>
            <person name="Tringe S.G."/>
            <person name="Banfield J.F."/>
        </authorList>
    </citation>
    <scope>NUCLEOTIDE SEQUENCE [LARGE SCALE GENOMIC DNA]</scope>
    <source>
        <strain evidence="4">JGI_Cruoil_03_51_56</strain>
    </source>
</reference>
<dbReference type="InterPro" id="IPR003869">
    <property type="entry name" value="Polysac_CapD-like"/>
</dbReference>
<dbReference type="CDD" id="cd05237">
    <property type="entry name" value="UDP_invert_4-6DH_SDR_e"/>
    <property type="match status" value="1"/>
</dbReference>
<accession>A0A235BQV3</accession>
<feature type="domain" description="Polysaccharide biosynthesis protein CapD-like" evidence="3">
    <location>
        <begin position="355"/>
        <end position="637"/>
    </location>
</feature>
<dbReference type="EMBL" id="NOZP01000134">
    <property type="protein sequence ID" value="OYD14860.1"/>
    <property type="molecule type" value="Genomic_DNA"/>
</dbReference>
<protein>
    <recommendedName>
        <fullName evidence="3">Polysaccharide biosynthesis protein CapD-like domain-containing protein</fullName>
    </recommendedName>
</protein>
<feature type="transmembrane region" description="Helical" evidence="2">
    <location>
        <begin position="87"/>
        <end position="109"/>
    </location>
</feature>
<dbReference type="PANTHER" id="PTHR43318:SF1">
    <property type="entry name" value="POLYSACCHARIDE BIOSYNTHESIS PROTEIN EPSC-RELATED"/>
    <property type="match status" value="1"/>
</dbReference>
<dbReference type="Pfam" id="PF02719">
    <property type="entry name" value="Polysacc_synt_2"/>
    <property type="match status" value="1"/>
</dbReference>